<reference evidence="1 2" key="1">
    <citation type="submission" date="2024-10" db="EMBL/GenBank/DDBJ databases">
        <title>The Natural Products Discovery Center: Release of the First 8490 Sequenced Strains for Exploring Actinobacteria Biosynthetic Diversity.</title>
        <authorList>
            <person name="Kalkreuter E."/>
            <person name="Kautsar S.A."/>
            <person name="Yang D."/>
            <person name="Bader C.D."/>
            <person name="Teijaro C.N."/>
            <person name="Fluegel L."/>
            <person name="Davis C.M."/>
            <person name="Simpson J.R."/>
            <person name="Lauterbach L."/>
            <person name="Steele A.D."/>
            <person name="Gui C."/>
            <person name="Meng S."/>
            <person name="Li G."/>
            <person name="Viehrig K."/>
            <person name="Ye F."/>
            <person name="Su P."/>
            <person name="Kiefer A.F."/>
            <person name="Nichols A."/>
            <person name="Cepeda A.J."/>
            <person name="Yan W."/>
            <person name="Fan B."/>
            <person name="Jiang Y."/>
            <person name="Adhikari A."/>
            <person name="Zheng C.-J."/>
            <person name="Schuster L."/>
            <person name="Cowan T.M."/>
            <person name="Smanski M.J."/>
            <person name="Chevrette M.G."/>
            <person name="De Carvalho L.P.S."/>
            <person name="Shen B."/>
        </authorList>
    </citation>
    <scope>NUCLEOTIDE SEQUENCE [LARGE SCALE GENOMIC DNA]</scope>
    <source>
        <strain evidence="1 2">NPDC019481</strain>
    </source>
</reference>
<dbReference type="RefSeq" id="WP_397401480.1">
    <property type="nucleotide sequence ID" value="NZ_JBIRYI010000001.1"/>
</dbReference>
<organism evidence="1 2">
    <name type="scientific">Promicromonospora kroppenstedtii</name>
    <dbReference type="NCBI Taxonomy" id="440482"/>
    <lineage>
        <taxon>Bacteria</taxon>
        <taxon>Bacillati</taxon>
        <taxon>Actinomycetota</taxon>
        <taxon>Actinomycetes</taxon>
        <taxon>Micrococcales</taxon>
        <taxon>Promicromonosporaceae</taxon>
        <taxon>Promicromonospora</taxon>
    </lineage>
</organism>
<evidence type="ECO:0000313" key="1">
    <source>
        <dbReference type="EMBL" id="MFI2485988.1"/>
    </source>
</evidence>
<protein>
    <recommendedName>
        <fullName evidence="3">Small subunit ribosomal protein S1</fullName>
    </recommendedName>
</protein>
<sequence>METPGELSAEQRVPMSPLPFRVSALLSLQRALLDEVSPHVRGVAVTISGTTIRGRVIFDHTPTEDEIESCSLVETYVLADMAPQIVVELIPVGVVLPAPRDLLPDEEWVFLRKEDPVPPDGAQREPLILLGYWRGPNTTEHPDPRDFVDPSWGRYDRRRVQQYLEGGMVARVYRGKSSCRFCGELVGHREQTDGIYLWPEGLAHYVADHDVRLPAEFVRHALGTVHDLEDRDVDTAWWTSLEGPGPAQRSVVVKAVGEGLPVPVLVETPAGLLRGAWMATPPAVGDVVDVELEVPHDISWDEVTVEGRPTARPAGADVQRLWGVVERVEPDGVMVLGSGVGLVLVDMIGRAPDGVVGATVTVPVSELRFFPTGT</sequence>
<evidence type="ECO:0008006" key="3">
    <source>
        <dbReference type="Google" id="ProtNLM"/>
    </source>
</evidence>
<dbReference type="Pfam" id="PF26541">
    <property type="entry name" value="MafI2"/>
    <property type="match status" value="1"/>
</dbReference>
<dbReference type="InterPro" id="IPR058702">
    <property type="entry name" value="MafI2-like"/>
</dbReference>
<dbReference type="Proteomes" id="UP001611580">
    <property type="component" value="Unassembled WGS sequence"/>
</dbReference>
<comment type="caution">
    <text evidence="1">The sequence shown here is derived from an EMBL/GenBank/DDBJ whole genome shotgun (WGS) entry which is preliminary data.</text>
</comment>
<evidence type="ECO:0000313" key="2">
    <source>
        <dbReference type="Proteomes" id="UP001611580"/>
    </source>
</evidence>
<proteinExistence type="predicted"/>
<name>A0ABW7XF69_9MICO</name>
<dbReference type="EMBL" id="JBIRYI010000001">
    <property type="protein sequence ID" value="MFI2485988.1"/>
    <property type="molecule type" value="Genomic_DNA"/>
</dbReference>
<accession>A0ABW7XF69</accession>
<gene>
    <name evidence="1" type="ORF">ACH47X_03710</name>
</gene>
<keyword evidence="2" id="KW-1185">Reference proteome</keyword>